<sequence>MNCQTTFYNIVLNIINTVLSLLGVGLIALSVYELNISTPGTFEHIAVIIQIFIGSFLILTSFLGCFGACRESLGLIWSYGLCVVFLLTFQIYILVVAHTTDYKRNATDDLIKLWQNFPVNVERIAELEQNYNCCGKNSTQDYISMGKFIPQSCYQNYERIDSKRYTKSCLEAVQENAAKSAHIGSSVKWTLFLFEVLALGIASLLGINLRNERRRRLFEN</sequence>
<keyword evidence="6" id="KW-1185">Reference proteome</keyword>
<feature type="transmembrane region" description="Helical" evidence="5">
    <location>
        <begin position="76"/>
        <end position="95"/>
    </location>
</feature>
<accession>A0A8U0WMU0</accession>
<evidence type="ECO:0000256" key="1">
    <source>
        <dbReference type="ARBA" id="ARBA00004141"/>
    </source>
</evidence>
<dbReference type="GeneID" id="119635999"/>
<organism evidence="6 7">
    <name type="scientific">Glossina fuscipes</name>
    <dbReference type="NCBI Taxonomy" id="7396"/>
    <lineage>
        <taxon>Eukaryota</taxon>
        <taxon>Metazoa</taxon>
        <taxon>Ecdysozoa</taxon>
        <taxon>Arthropoda</taxon>
        <taxon>Hexapoda</taxon>
        <taxon>Insecta</taxon>
        <taxon>Pterygota</taxon>
        <taxon>Neoptera</taxon>
        <taxon>Endopterygota</taxon>
        <taxon>Diptera</taxon>
        <taxon>Brachycera</taxon>
        <taxon>Muscomorpha</taxon>
        <taxon>Hippoboscoidea</taxon>
        <taxon>Glossinidae</taxon>
        <taxon>Glossina</taxon>
    </lineage>
</organism>
<dbReference type="Proteomes" id="UP000092443">
    <property type="component" value="Unplaced"/>
</dbReference>
<dbReference type="SUPFAM" id="SSF48652">
    <property type="entry name" value="Tetraspanin"/>
    <property type="match status" value="1"/>
</dbReference>
<reference evidence="7" key="1">
    <citation type="submission" date="2025-08" db="UniProtKB">
        <authorList>
            <consortium name="RefSeq"/>
        </authorList>
    </citation>
    <scope>IDENTIFICATION</scope>
    <source>
        <tissue evidence="7">Whole body pupa</tissue>
    </source>
</reference>
<dbReference type="InterPro" id="IPR018499">
    <property type="entry name" value="Tetraspanin/Peripherin"/>
</dbReference>
<gene>
    <name evidence="7" type="primary">LOC119635999</name>
</gene>
<keyword evidence="3 5" id="KW-1133">Transmembrane helix</keyword>
<feature type="transmembrane region" description="Helical" evidence="5">
    <location>
        <begin position="44"/>
        <end position="69"/>
    </location>
</feature>
<evidence type="ECO:0000256" key="5">
    <source>
        <dbReference type="SAM" id="Phobius"/>
    </source>
</evidence>
<dbReference type="KEGG" id="gfs:119635999"/>
<dbReference type="GO" id="GO:0005886">
    <property type="term" value="C:plasma membrane"/>
    <property type="evidence" value="ECO:0007669"/>
    <property type="project" value="TreeGrafter"/>
</dbReference>
<keyword evidence="2 5" id="KW-0812">Transmembrane</keyword>
<dbReference type="CDD" id="cd03127">
    <property type="entry name" value="tetraspanin_LEL"/>
    <property type="match status" value="1"/>
</dbReference>
<dbReference type="Pfam" id="PF00335">
    <property type="entry name" value="Tetraspanin"/>
    <property type="match status" value="1"/>
</dbReference>
<evidence type="ECO:0000256" key="4">
    <source>
        <dbReference type="ARBA" id="ARBA00023136"/>
    </source>
</evidence>
<dbReference type="PANTHER" id="PTHR19282">
    <property type="entry name" value="TETRASPANIN"/>
    <property type="match status" value="1"/>
</dbReference>
<evidence type="ECO:0000313" key="7">
    <source>
        <dbReference type="RefSeq" id="XP_037886994.1"/>
    </source>
</evidence>
<dbReference type="AlphaFoldDB" id="A0A8U0WMU0"/>
<keyword evidence="4 5" id="KW-0472">Membrane</keyword>
<feature type="transmembrane region" description="Helical" evidence="5">
    <location>
        <begin position="189"/>
        <end position="209"/>
    </location>
</feature>
<name>A0A8U0WMU0_9MUSC</name>
<dbReference type="PRINTS" id="PR00259">
    <property type="entry name" value="TMFOUR"/>
</dbReference>
<evidence type="ECO:0000256" key="2">
    <source>
        <dbReference type="ARBA" id="ARBA00022692"/>
    </source>
</evidence>
<protein>
    <submittedName>
        <fullName evidence="7">Protein late bloomer</fullName>
    </submittedName>
</protein>
<dbReference type="PANTHER" id="PTHR19282:SF482">
    <property type="entry name" value="FI23944P1-RELATED"/>
    <property type="match status" value="1"/>
</dbReference>
<dbReference type="RefSeq" id="XP_037886994.1">
    <property type="nucleotide sequence ID" value="XM_038031066.1"/>
</dbReference>
<proteinExistence type="predicted"/>
<dbReference type="Gene3D" id="1.10.1450.10">
    <property type="entry name" value="Tetraspanin"/>
    <property type="match status" value="1"/>
</dbReference>
<comment type="subcellular location">
    <subcellularLocation>
        <location evidence="1">Membrane</location>
        <topology evidence="1">Multi-pass membrane protein</topology>
    </subcellularLocation>
</comment>
<evidence type="ECO:0000256" key="3">
    <source>
        <dbReference type="ARBA" id="ARBA00022989"/>
    </source>
</evidence>
<evidence type="ECO:0000313" key="6">
    <source>
        <dbReference type="Proteomes" id="UP000092443"/>
    </source>
</evidence>
<feature type="transmembrane region" description="Helical" evidence="5">
    <location>
        <begin position="7"/>
        <end position="32"/>
    </location>
</feature>
<dbReference type="InterPro" id="IPR008952">
    <property type="entry name" value="Tetraspanin_EC2_sf"/>
</dbReference>